<dbReference type="CDD" id="cd05152">
    <property type="entry name" value="MPH2"/>
    <property type="match status" value="1"/>
</dbReference>
<dbReference type="SUPFAM" id="SSF56112">
    <property type="entry name" value="Protein kinase-like (PK-like)"/>
    <property type="match status" value="1"/>
</dbReference>
<dbReference type="InterPro" id="IPR002575">
    <property type="entry name" value="Aminoglycoside_PTrfase"/>
</dbReference>
<dbReference type="EMBL" id="JAUSTZ010000003">
    <property type="protein sequence ID" value="MDQ0225307.1"/>
    <property type="molecule type" value="Genomic_DNA"/>
</dbReference>
<dbReference type="RefSeq" id="WP_174879271.1">
    <property type="nucleotide sequence ID" value="NZ_CADEPK010000012.1"/>
</dbReference>
<comment type="caution">
    <text evidence="2">The sequence shown here is derived from an EMBL/GenBank/DDBJ whole genome shotgun (WGS) entry which is preliminary data.</text>
</comment>
<dbReference type="Gene3D" id="3.90.1200.10">
    <property type="match status" value="1"/>
</dbReference>
<evidence type="ECO:0000259" key="1">
    <source>
        <dbReference type="Pfam" id="PF01636"/>
    </source>
</evidence>
<gene>
    <name evidence="2" type="ORF">J2S02_001651</name>
</gene>
<dbReference type="PANTHER" id="PTHR21310:SF15">
    <property type="entry name" value="AMINOGLYCOSIDE PHOSPHOTRANSFERASE DOMAIN-CONTAINING PROTEIN"/>
    <property type="match status" value="1"/>
</dbReference>
<dbReference type="PANTHER" id="PTHR21310">
    <property type="entry name" value="AMINOGLYCOSIDE PHOSPHOTRANSFERASE-RELATED-RELATED"/>
    <property type="match status" value="1"/>
</dbReference>
<evidence type="ECO:0000313" key="3">
    <source>
        <dbReference type="Proteomes" id="UP001232245"/>
    </source>
</evidence>
<protein>
    <submittedName>
        <fullName evidence="2">Macrolide phosphotransferase</fullName>
    </submittedName>
</protein>
<dbReference type="Pfam" id="PF01636">
    <property type="entry name" value="APH"/>
    <property type="match status" value="1"/>
</dbReference>
<dbReference type="InterPro" id="IPR011009">
    <property type="entry name" value="Kinase-like_dom_sf"/>
</dbReference>
<keyword evidence="3" id="KW-1185">Reference proteome</keyword>
<proteinExistence type="predicted"/>
<accession>A0ABT9Z0D6</accession>
<dbReference type="InterPro" id="IPR051678">
    <property type="entry name" value="AGP_Transferase"/>
</dbReference>
<dbReference type="Gene3D" id="3.30.200.20">
    <property type="entry name" value="Phosphorylase Kinase, domain 1"/>
    <property type="match status" value="1"/>
</dbReference>
<reference evidence="2 3" key="1">
    <citation type="submission" date="2023-07" db="EMBL/GenBank/DDBJ databases">
        <title>Genomic Encyclopedia of Type Strains, Phase IV (KMG-IV): sequencing the most valuable type-strain genomes for metagenomic binning, comparative biology and taxonomic classification.</title>
        <authorList>
            <person name="Goeker M."/>
        </authorList>
    </citation>
    <scope>NUCLEOTIDE SEQUENCE [LARGE SCALE GENOMIC DNA]</scope>
    <source>
        <strain evidence="2 3">DSM 17723</strain>
    </source>
</reference>
<sequence length="298" mass="34156">MNKDQVIEIARKYQLNVVAESIVFNESGLDFLVAYAKDHHGDEWVLRLPRRMDVMQRTIIEKKVLDLVQDDVPFETPNWSIYEKDIIAYKKLSGVPAGTIDPSIQNYVWEINHENVPEQYHKTLANVLAALHTMPKGKAREAGLLIQTAEEARTSMIERMEKVKSTFGVSQSLWDRWQAWVKNDEIWPKETGLIHGDVHAGHTLIDKHANVTGLIDWTEAKVTDVANDFVFEYRAFGENALEKVLHYYKEAGGIYWPRMKEHIIELNAAYPVAIAEFALTSGLEEYMEMAKETLGVNK</sequence>
<organism evidence="2 3">
    <name type="scientific">Metabacillus niabensis</name>
    <dbReference type="NCBI Taxonomy" id="324854"/>
    <lineage>
        <taxon>Bacteria</taxon>
        <taxon>Bacillati</taxon>
        <taxon>Bacillota</taxon>
        <taxon>Bacilli</taxon>
        <taxon>Bacillales</taxon>
        <taxon>Bacillaceae</taxon>
        <taxon>Metabacillus</taxon>
    </lineage>
</organism>
<evidence type="ECO:0000313" key="2">
    <source>
        <dbReference type="EMBL" id="MDQ0225307.1"/>
    </source>
</evidence>
<feature type="domain" description="Aminoglycoside phosphotransferase" evidence="1">
    <location>
        <begin position="23"/>
        <end position="262"/>
    </location>
</feature>
<dbReference type="Proteomes" id="UP001232245">
    <property type="component" value="Unassembled WGS sequence"/>
</dbReference>
<name>A0ABT9Z0D6_9BACI</name>